<dbReference type="OrthoDB" id="9957228at2"/>
<comment type="caution">
    <text evidence="1">The sequence shown here is derived from an EMBL/GenBank/DDBJ whole genome shotgun (WGS) entry which is preliminary data.</text>
</comment>
<name>A0A316J5W5_9HYPH</name>
<accession>A0A316J5W5</accession>
<evidence type="ECO:0000313" key="2">
    <source>
        <dbReference type="Proteomes" id="UP000245865"/>
    </source>
</evidence>
<proteinExistence type="predicted"/>
<reference evidence="1 2" key="1">
    <citation type="submission" date="2018-05" db="EMBL/GenBank/DDBJ databases">
        <title>Comparative genomic sequence analysis between strain HN4 and CCM 8460T (Falsochrobactrum ovis) will provide more evidence to prove that HN4 is a new species of Falsochrobactrum.</title>
        <authorList>
            <person name="Lyu W."/>
            <person name="Sun L."/>
            <person name="Yao L."/>
        </authorList>
    </citation>
    <scope>NUCLEOTIDE SEQUENCE [LARGE SCALE GENOMIC DNA]</scope>
    <source>
        <strain evidence="1 2">HN4</strain>
    </source>
</reference>
<keyword evidence="2" id="KW-1185">Reference proteome</keyword>
<evidence type="ECO:0000313" key="1">
    <source>
        <dbReference type="EMBL" id="PWL17064.1"/>
    </source>
</evidence>
<sequence>MIVLHRWQDQITGTGRGPVLRHFYVSLAHESQQKLYGFATNLAFLRLYVAKMADFILCLYA</sequence>
<dbReference type="AlphaFoldDB" id="A0A316J5W5"/>
<protein>
    <submittedName>
        <fullName evidence="1">Uncharacterized protein</fullName>
    </submittedName>
</protein>
<dbReference type="RefSeq" id="WP_109707346.1">
    <property type="nucleotide sequence ID" value="NZ_QGDB01000005.1"/>
</dbReference>
<dbReference type="Proteomes" id="UP000245865">
    <property type="component" value="Unassembled WGS sequence"/>
</dbReference>
<organism evidence="1 2">
    <name type="scientific">Falsochrobactrum shanghaiense</name>
    <dbReference type="NCBI Taxonomy" id="2201899"/>
    <lineage>
        <taxon>Bacteria</taxon>
        <taxon>Pseudomonadati</taxon>
        <taxon>Pseudomonadota</taxon>
        <taxon>Alphaproteobacteria</taxon>
        <taxon>Hyphomicrobiales</taxon>
        <taxon>Brucellaceae</taxon>
        <taxon>Falsochrobactrum</taxon>
    </lineage>
</organism>
<gene>
    <name evidence="1" type="ORF">DKP76_13600</name>
</gene>
<dbReference type="EMBL" id="QGDB01000005">
    <property type="protein sequence ID" value="PWL17064.1"/>
    <property type="molecule type" value="Genomic_DNA"/>
</dbReference>